<evidence type="ECO:0000313" key="1">
    <source>
        <dbReference type="EMBL" id="SNT15604.1"/>
    </source>
</evidence>
<accession>A0A239KEP0</accession>
<sequence>MVKGFATHRNFVFGLTHFSEGLGVSIRNENAVPLEAPWANRRRWHCSFNGTFEQANLAPITIAEYRLRHYSRISEARGEVDEAIRLQLVPKDLSQSCR</sequence>
<dbReference type="AlphaFoldDB" id="A0A239KEP0"/>
<proteinExistence type="predicted"/>
<dbReference type="EMBL" id="FZOL01000026">
    <property type="protein sequence ID" value="SNT15604.1"/>
    <property type="molecule type" value="Genomic_DNA"/>
</dbReference>
<dbReference type="Proteomes" id="UP000198407">
    <property type="component" value="Unassembled WGS sequence"/>
</dbReference>
<gene>
    <name evidence="1" type="ORF">SAMN05444352_12619</name>
</gene>
<name>A0A239KEP0_9PSED</name>
<protein>
    <submittedName>
        <fullName evidence="1">Uncharacterized protein</fullName>
    </submittedName>
</protein>
<evidence type="ECO:0000313" key="2">
    <source>
        <dbReference type="Proteomes" id="UP000198407"/>
    </source>
</evidence>
<keyword evidence="2" id="KW-1185">Reference proteome</keyword>
<organism evidence="1 2">
    <name type="scientific">Pseudomonas japonica</name>
    <dbReference type="NCBI Taxonomy" id="256466"/>
    <lineage>
        <taxon>Bacteria</taxon>
        <taxon>Pseudomonadati</taxon>
        <taxon>Pseudomonadota</taxon>
        <taxon>Gammaproteobacteria</taxon>
        <taxon>Pseudomonadales</taxon>
        <taxon>Pseudomonadaceae</taxon>
        <taxon>Pseudomonas</taxon>
    </lineage>
</organism>
<reference evidence="2" key="1">
    <citation type="submission" date="2017-06" db="EMBL/GenBank/DDBJ databases">
        <authorList>
            <person name="Varghese N."/>
            <person name="Submissions S."/>
        </authorList>
    </citation>
    <scope>NUCLEOTIDE SEQUENCE [LARGE SCALE GENOMIC DNA]</scope>
    <source>
        <strain evidence="2">DSM 22348</strain>
    </source>
</reference>